<name>A0A1H5MZJ8_9MICO</name>
<organism evidence="2 3">
    <name type="scientific">Ruania alba</name>
    <dbReference type="NCBI Taxonomy" id="648782"/>
    <lineage>
        <taxon>Bacteria</taxon>
        <taxon>Bacillati</taxon>
        <taxon>Actinomycetota</taxon>
        <taxon>Actinomycetes</taxon>
        <taxon>Micrococcales</taxon>
        <taxon>Ruaniaceae</taxon>
        <taxon>Ruania</taxon>
    </lineage>
</organism>
<dbReference type="Proteomes" id="UP000199220">
    <property type="component" value="Unassembled WGS sequence"/>
</dbReference>
<protein>
    <recommendedName>
        <fullName evidence="4">Peptidase family M1</fullName>
    </recommendedName>
</protein>
<keyword evidence="1" id="KW-0472">Membrane</keyword>
<dbReference type="PROSITE" id="PS51318">
    <property type="entry name" value="TAT"/>
    <property type="match status" value="1"/>
</dbReference>
<keyword evidence="1" id="KW-0812">Transmembrane</keyword>
<dbReference type="RefSeq" id="WP_139177848.1">
    <property type="nucleotide sequence ID" value="NZ_FNTX01000002.1"/>
</dbReference>
<sequence length="668" mass="71891">MADHPPSRRRMHRTTLIALLAAALTLLGLPFDLTATPAAATSGLTEETHARFVVTENGTVTAEVTTTIANVTPDEGSRYYYFDEYSIAVPASAAEVQATSGGSSLTVRISEDEEYPDQLWAHASFAPLRYGQSRTIEWTYTIEGAPLRSEQSTRVGPGYAMFPAQASGDEGAVSVEVVAPRSLDFNATIDFESERQGDTNVYRSEEYSDGWGVWSAVSLRDPDQAETAEVPLDGVVPLTVHSLPGDEEWRDFAVGRIATGVPVLEELLGAPWPADVQVVREDISPHVIGYAWFDSVGNEIVVGEELDEVTLYHELGHAWFNAPEFSSRWLREGLTEATAYRAVALLGGESTPPEAPDRSGDGSLPLIEWTEDHQRTETDDYGYPASYTAVQAFLGDLDNAQFSAVIAAAYDGESAYEQPGSGENHGPVDWRRFLDLAAERGGVDGTGAYRRWVVTEEQGELLDARAAARERYASIDETDGAWQPPLGLRTEMTDWDFDAAEGTFPLLEPAAEDAAAVQRAAADTGLDVPEAVRSAYEEAESEEDYAALEATLPQAATVIGQVAEVTEIVTTEGDPFTELGEALVQADRTVASAGAALTAGELDRAQTLADTASERAGWAMWLGVAFVAAALILLVLIVLGAVLLARRRRRPATGAPEPIASGPDSEMR</sequence>
<dbReference type="InterPro" id="IPR006311">
    <property type="entry name" value="TAT_signal"/>
</dbReference>
<reference evidence="3" key="1">
    <citation type="submission" date="2016-10" db="EMBL/GenBank/DDBJ databases">
        <authorList>
            <person name="Varghese N."/>
            <person name="Submissions S."/>
        </authorList>
    </citation>
    <scope>NUCLEOTIDE SEQUENCE [LARGE SCALE GENOMIC DNA]</scope>
    <source>
        <strain evidence="3">DSM 21368</strain>
    </source>
</reference>
<dbReference type="AlphaFoldDB" id="A0A1H5MZJ8"/>
<feature type="transmembrane region" description="Helical" evidence="1">
    <location>
        <begin position="618"/>
        <end position="644"/>
    </location>
</feature>
<keyword evidence="1" id="KW-1133">Transmembrane helix</keyword>
<dbReference type="EMBL" id="FNTX01000002">
    <property type="protein sequence ID" value="SEE94772.1"/>
    <property type="molecule type" value="Genomic_DNA"/>
</dbReference>
<keyword evidence="3" id="KW-1185">Reference proteome</keyword>
<dbReference type="STRING" id="648782.SAMN04488554_3791"/>
<accession>A0A1H5MZJ8</accession>
<evidence type="ECO:0000256" key="1">
    <source>
        <dbReference type="SAM" id="Phobius"/>
    </source>
</evidence>
<gene>
    <name evidence="2" type="ORF">SAMN04488554_3791</name>
</gene>
<evidence type="ECO:0000313" key="3">
    <source>
        <dbReference type="Proteomes" id="UP000199220"/>
    </source>
</evidence>
<dbReference type="OrthoDB" id="3837791at2"/>
<evidence type="ECO:0008006" key="4">
    <source>
        <dbReference type="Google" id="ProtNLM"/>
    </source>
</evidence>
<proteinExistence type="predicted"/>
<evidence type="ECO:0000313" key="2">
    <source>
        <dbReference type="EMBL" id="SEE94772.1"/>
    </source>
</evidence>
<dbReference type="SUPFAM" id="SSF55486">
    <property type="entry name" value="Metalloproteases ('zincins'), catalytic domain"/>
    <property type="match status" value="1"/>
</dbReference>